<reference evidence="1" key="1">
    <citation type="submission" date="2021-04" db="EMBL/GenBank/DDBJ databases">
        <title>Draft genome sequence of StrPh-CL8, a phytoplasma strain causing strawberry phyllody in Chile.</title>
        <authorList>
            <person name="Cui W."/>
            <person name="Zamorano A."/>
            <person name="Fiore N."/>
        </authorList>
    </citation>
    <scope>NUCLEOTIDE SEQUENCE [LARGE SCALE GENOMIC DNA]</scope>
    <source>
        <strain evidence="1">StrPh-Cl</strain>
    </source>
</reference>
<dbReference type="RefSeq" id="WP_212331977.1">
    <property type="nucleotide sequence ID" value="NZ_JAGVRH010000010.1"/>
</dbReference>
<protein>
    <submittedName>
        <fullName evidence="1">Uncharacterized protein</fullName>
    </submittedName>
</protein>
<accession>A0ABS5K3P1</accession>
<dbReference type="Proteomes" id="UP000811481">
    <property type="component" value="Unassembled WGS sequence"/>
</dbReference>
<proteinExistence type="predicted"/>
<evidence type="ECO:0000313" key="2">
    <source>
        <dbReference type="Proteomes" id="UP000811481"/>
    </source>
</evidence>
<evidence type="ECO:0000313" key="1">
    <source>
        <dbReference type="EMBL" id="MBS2126548.1"/>
    </source>
</evidence>
<organism evidence="1 2">
    <name type="scientific">'Fragaria x ananassa' phyllody phytoplasma</name>
    <dbReference type="NCBI Taxonomy" id="2358428"/>
    <lineage>
        <taxon>Bacteria</taxon>
        <taxon>Bacillati</taxon>
        <taxon>Mycoplasmatota</taxon>
        <taxon>Mollicutes</taxon>
        <taxon>Acholeplasmatales</taxon>
        <taxon>Acholeplasmataceae</taxon>
        <taxon>Candidatus Phytoplasma</taxon>
        <taxon>16SrXIII (Mexican periwinkle virescence group)</taxon>
    </lineage>
</organism>
<gene>
    <name evidence="1" type="ORF">J8J04_02510</name>
</gene>
<sequence>MLNQKPNEDNPNIKLILSNIFVGQSKEEVVNQYLINNNIIKEPKLIKLGCYNVTPNTGLVVPLPLTYYNGHHIEDIYFDDGIRIMKPQQGNIEDLLKLSNRTKNIYLFTFNA</sequence>
<name>A0ABS5K3P1_9MOLU</name>
<keyword evidence="2" id="KW-1185">Reference proteome</keyword>
<comment type="caution">
    <text evidence="1">The sequence shown here is derived from an EMBL/GenBank/DDBJ whole genome shotgun (WGS) entry which is preliminary data.</text>
</comment>
<dbReference type="EMBL" id="JAGVRH010000010">
    <property type="protein sequence ID" value="MBS2126548.1"/>
    <property type="molecule type" value="Genomic_DNA"/>
</dbReference>